<dbReference type="SUPFAM" id="SSF56634">
    <property type="entry name" value="Heme-dependent catalase-like"/>
    <property type="match status" value="1"/>
</dbReference>
<sequence>MDGRGPVADLAELAGRAVAVPVGAVARWRHGRAVHPRGAVFDAVLERYGATPPVEVPWLDAEHSEPVVVRLSRGAGLPAPLPDVLGLAIRLGAEEAPVDLLLSSAGRGPWSRRVPIPRIGEAVSYGSIMAYSTTAGPVRITARAETSGLSSDPAPVAAAADAGALVFTLAAAVAGEGWRPFARLRSTGSRGPLDPAVRFDAVRNPPPGLVPDGPLARFRAPAYAAARVAGPEGR</sequence>
<evidence type="ECO:0000313" key="2">
    <source>
        <dbReference type="Proteomes" id="UP000479241"/>
    </source>
</evidence>
<reference evidence="1 2" key="1">
    <citation type="submission" date="2019-12" db="EMBL/GenBank/DDBJ databases">
        <title>the WGS of Blastococcus saxobsidens 67B17.</title>
        <authorList>
            <person name="Jiang Z."/>
        </authorList>
    </citation>
    <scope>NUCLEOTIDE SEQUENCE [LARGE SCALE GENOMIC DNA]</scope>
    <source>
        <strain evidence="1 2">67B17</strain>
    </source>
</reference>
<accession>A0A6L9W3M8</accession>
<proteinExistence type="predicted"/>
<organism evidence="1 2">
    <name type="scientific">Blastococcus saxobsidens</name>
    <dbReference type="NCBI Taxonomy" id="138336"/>
    <lineage>
        <taxon>Bacteria</taxon>
        <taxon>Bacillati</taxon>
        <taxon>Actinomycetota</taxon>
        <taxon>Actinomycetes</taxon>
        <taxon>Geodermatophilales</taxon>
        <taxon>Geodermatophilaceae</taxon>
        <taxon>Blastococcus</taxon>
    </lineage>
</organism>
<comment type="caution">
    <text evidence="1">The sequence shown here is derived from an EMBL/GenBank/DDBJ whole genome shotgun (WGS) entry which is preliminary data.</text>
</comment>
<dbReference type="Proteomes" id="UP000479241">
    <property type="component" value="Unassembled WGS sequence"/>
</dbReference>
<gene>
    <name evidence="1" type="ORF">GCU60_09775</name>
</gene>
<dbReference type="EMBL" id="JAAGWG010000012">
    <property type="protein sequence ID" value="NEK86044.1"/>
    <property type="molecule type" value="Genomic_DNA"/>
</dbReference>
<evidence type="ECO:0000313" key="1">
    <source>
        <dbReference type="EMBL" id="NEK86044.1"/>
    </source>
</evidence>
<dbReference type="InterPro" id="IPR020835">
    <property type="entry name" value="Catalase_sf"/>
</dbReference>
<protein>
    <submittedName>
        <fullName evidence="1">Phosphodiesterase</fullName>
    </submittedName>
</protein>
<name>A0A6L9W3M8_9ACTN</name>
<dbReference type="AlphaFoldDB" id="A0A6L9W3M8"/>
<dbReference type="GO" id="GO:0020037">
    <property type="term" value="F:heme binding"/>
    <property type="evidence" value="ECO:0007669"/>
    <property type="project" value="InterPro"/>
</dbReference>